<dbReference type="NCBIfam" id="TIGR02610">
    <property type="entry name" value="PHA_gran_rgn"/>
    <property type="match status" value="1"/>
</dbReference>
<organism evidence="1 2">
    <name type="scientific">Ideonella margarita</name>
    <dbReference type="NCBI Taxonomy" id="2984191"/>
    <lineage>
        <taxon>Bacteria</taxon>
        <taxon>Pseudomonadati</taxon>
        <taxon>Pseudomonadota</taxon>
        <taxon>Betaproteobacteria</taxon>
        <taxon>Burkholderiales</taxon>
        <taxon>Sphaerotilaceae</taxon>
        <taxon>Ideonella</taxon>
    </lineage>
</organism>
<gene>
    <name evidence="1" type="ORF">AACH00_03505</name>
</gene>
<accession>A0ABU9C432</accession>
<sequence length="102" mass="11393">MSDIRIRRDHQLGLQRARKVAWKWAEHAEKKLDMTCTVIEGDTSDKVEFKRSGASGTLIVTGDHFDMEVKLGFLFKAFASQVEAEASKQLDAALAKEAARKA</sequence>
<name>A0ABU9C432_9BURK</name>
<dbReference type="InterPro" id="IPR013433">
    <property type="entry name" value="PHA_gran_rgn"/>
</dbReference>
<dbReference type="Pfam" id="PF09650">
    <property type="entry name" value="PHA_gran_rgn"/>
    <property type="match status" value="1"/>
</dbReference>
<proteinExistence type="predicted"/>
<reference evidence="1 2" key="1">
    <citation type="submission" date="2024-04" db="EMBL/GenBank/DDBJ databases">
        <title>Novel species of the genus Ideonella isolated from streams.</title>
        <authorList>
            <person name="Lu H."/>
        </authorList>
    </citation>
    <scope>NUCLEOTIDE SEQUENCE [LARGE SCALE GENOMIC DNA]</scope>
    <source>
        <strain evidence="1 2">LYT19W</strain>
    </source>
</reference>
<protein>
    <submittedName>
        <fullName evidence="1">Polyhydroxyalkanoic acid system family protein</fullName>
    </submittedName>
</protein>
<keyword evidence="2" id="KW-1185">Reference proteome</keyword>
<evidence type="ECO:0000313" key="2">
    <source>
        <dbReference type="Proteomes" id="UP001379945"/>
    </source>
</evidence>
<evidence type="ECO:0000313" key="1">
    <source>
        <dbReference type="EMBL" id="MEK8045409.1"/>
    </source>
</evidence>
<dbReference type="Proteomes" id="UP001379945">
    <property type="component" value="Unassembled WGS sequence"/>
</dbReference>
<dbReference type="EMBL" id="JBBUTI010000002">
    <property type="protein sequence ID" value="MEK8045409.1"/>
    <property type="molecule type" value="Genomic_DNA"/>
</dbReference>
<dbReference type="RefSeq" id="WP_341397576.1">
    <property type="nucleotide sequence ID" value="NZ_JBBUTI010000002.1"/>
</dbReference>
<comment type="caution">
    <text evidence="1">The sequence shown here is derived from an EMBL/GenBank/DDBJ whole genome shotgun (WGS) entry which is preliminary data.</text>
</comment>